<dbReference type="Gene3D" id="2.60.40.10">
    <property type="entry name" value="Immunoglobulins"/>
    <property type="match status" value="4"/>
</dbReference>
<dbReference type="EMBL" id="KQ434783">
    <property type="protein sequence ID" value="KZC04785.1"/>
    <property type="molecule type" value="Genomic_DNA"/>
</dbReference>
<dbReference type="InterPro" id="IPR033304">
    <property type="entry name" value="DLEC1"/>
</dbReference>
<proteinExistence type="predicted"/>
<comment type="subcellular location">
    <subcellularLocation>
        <location evidence="1">Cell projection</location>
        <location evidence="1">Cilium</location>
    </subcellularLocation>
    <subcellularLocation>
        <location evidence="2">Cytoplasm</location>
    </subcellularLocation>
</comment>
<dbReference type="GO" id="GO:0015631">
    <property type="term" value="F:tubulin binding"/>
    <property type="evidence" value="ECO:0007669"/>
    <property type="project" value="TreeGrafter"/>
</dbReference>
<reference evidence="8 9" key="1">
    <citation type="submission" date="2015-07" db="EMBL/GenBank/DDBJ databases">
        <title>The genome of Dufourea novaeangliae.</title>
        <authorList>
            <person name="Pan H."/>
            <person name="Kapheim K."/>
        </authorList>
    </citation>
    <scope>NUCLEOTIDE SEQUENCE [LARGE SCALE GENOMIC DNA]</scope>
    <source>
        <strain evidence="8">0120121106</strain>
        <tissue evidence="8">Whole body</tissue>
    </source>
</reference>
<evidence type="ECO:0000313" key="8">
    <source>
        <dbReference type="EMBL" id="KZC04785.1"/>
    </source>
</evidence>
<dbReference type="InterPro" id="IPR053879">
    <property type="entry name" value="HYDIN_VesB_CFA65-like_Ig"/>
</dbReference>
<dbReference type="GO" id="GO:0005737">
    <property type="term" value="C:cytoplasm"/>
    <property type="evidence" value="ECO:0007669"/>
    <property type="project" value="UniProtKB-SubCell"/>
</dbReference>
<feature type="region of interest" description="Disordered" evidence="6">
    <location>
        <begin position="1106"/>
        <end position="1129"/>
    </location>
</feature>
<dbReference type="GO" id="GO:0008285">
    <property type="term" value="P:negative regulation of cell population proliferation"/>
    <property type="evidence" value="ECO:0007669"/>
    <property type="project" value="InterPro"/>
</dbReference>
<dbReference type="Pfam" id="PF22544">
    <property type="entry name" value="HYDIN_VesB_CFA65-like_Ig"/>
    <property type="match status" value="1"/>
</dbReference>
<keyword evidence="5" id="KW-0966">Cell projection</keyword>
<accession>A0A154NYN5</accession>
<dbReference type="Proteomes" id="UP000076502">
    <property type="component" value="Unassembled WGS sequence"/>
</dbReference>
<organism evidence="8 9">
    <name type="scientific">Dufourea novaeangliae</name>
    <name type="common">Sweat bee</name>
    <dbReference type="NCBI Taxonomy" id="178035"/>
    <lineage>
        <taxon>Eukaryota</taxon>
        <taxon>Metazoa</taxon>
        <taxon>Ecdysozoa</taxon>
        <taxon>Arthropoda</taxon>
        <taxon>Hexapoda</taxon>
        <taxon>Insecta</taxon>
        <taxon>Pterygota</taxon>
        <taxon>Neoptera</taxon>
        <taxon>Endopterygota</taxon>
        <taxon>Hymenoptera</taxon>
        <taxon>Apocrita</taxon>
        <taxon>Aculeata</taxon>
        <taxon>Apoidea</taxon>
        <taxon>Anthophila</taxon>
        <taxon>Halictidae</taxon>
        <taxon>Rophitinae</taxon>
        <taxon>Dufourea</taxon>
    </lineage>
</organism>
<feature type="compositionally biased region" description="Basic and acidic residues" evidence="6">
    <location>
        <begin position="1106"/>
        <end position="1128"/>
    </location>
</feature>
<evidence type="ECO:0000256" key="6">
    <source>
        <dbReference type="SAM" id="MobiDB-lite"/>
    </source>
</evidence>
<feature type="domain" description="HYDIN/VesB/CFA65-like Ig-like" evidence="7">
    <location>
        <begin position="1458"/>
        <end position="1548"/>
    </location>
</feature>
<keyword evidence="3" id="KW-0963">Cytoplasm</keyword>
<dbReference type="Pfam" id="PF23316">
    <property type="entry name" value="Ig_DLEC1_6th"/>
    <property type="match status" value="1"/>
</dbReference>
<evidence type="ECO:0000256" key="1">
    <source>
        <dbReference type="ARBA" id="ARBA00004138"/>
    </source>
</evidence>
<evidence type="ECO:0000256" key="5">
    <source>
        <dbReference type="ARBA" id="ARBA00023273"/>
    </source>
</evidence>
<dbReference type="PANTHER" id="PTHR46348">
    <property type="entry name" value="DELETED IN LUNG AND ESOPHAGEAL CANCER PROTEIN 1"/>
    <property type="match status" value="1"/>
</dbReference>
<name>A0A154NYN5_DUFNO</name>
<feature type="region of interest" description="Disordered" evidence="6">
    <location>
        <begin position="814"/>
        <end position="844"/>
    </location>
</feature>
<evidence type="ECO:0000259" key="7">
    <source>
        <dbReference type="Pfam" id="PF22544"/>
    </source>
</evidence>
<evidence type="ECO:0000313" key="9">
    <source>
        <dbReference type="Proteomes" id="UP000076502"/>
    </source>
</evidence>
<gene>
    <name evidence="8" type="ORF">WN55_09584</name>
</gene>
<sequence length="1572" mass="179549">MASVFVIDNKNDENIDARNVEKRWQNTPRPKSYNWKMSYNVIKSGQQTIMLQQKSSFVICTYRNKLQNACPGDIKLLKECTGSAKEAKQELRIEDDDYEEHETKLDPSGSVLEPPKSKVWDEYKKLLQLERSTPKRQIDFTSLFTDITCLKRFCLDKSIIRIDVQKTILVADTNYVQFRNFKLNKLYKKTIRLQNVTTSPARFKFEGRPIRSKFQVLVEPVLANSAIIPPGMRLKLNVLFYCDVIEQPEEMLIVNVQNGKPLIIRLHGFKDAPILLDPPIENDSNDTTSIQRSLITSHPELDLQPVQTDVIFHDTWDSESPKRKSTTFDCKKCFVGEEVEVSIRFENIGGEGRFFLMSEIDWSSMYIEDVTDKNILTIPPFAIRPAYFELKPQEEIKLFMRFLPDSYGIHVDKLYILSDNCAMLASEMIGDGVFYEPSFVQIRTILSTSLLRNADDSASQPDSDYGPIGDIDKRTRYHVTLNASFPDGIGQCMIFVSNISEISMHFRWKKRKIRYDEDKEKSYNNMPLKYLRIDPVHGILSPTSVHYFNVTVECRDLHPNLYAAVLQLYVEDIPLAAISKKLELHTERCVNKRRKCLTSVDIMVADLVVWSQYTMDNKSKMCVMTDEMISHYDIVNFKQFEPLAWERIISTGIVRPTKTLHIGIEETFVLLVKNFSENSLAYSWGEANGSDKAMVKLCVCPENGVVGAKSTEEMKITLVPVKEGIVQYLHVPCFVGDSQRIVLLAIECSIDPLRVTFYLPLSNPEIFEWETNFTRIEWRVDSLRMALDTADLTKRGMKLLDRYKTRDERELMNTNLDQGDVLKDASAGPSVSDAEESGVESSLSTRTSEIIKMSDFATEELERTEDNISPGHVVPFHETTLPAPTQPVVIEFLGLSLQKAVKKTFVIKNETPIPTSFRIWMKNFYPIQCHCENQTRKDNIKLIYKQAFGHNKSIVEETLCRVKQPDAGVVIYVDPLSSDLDPFQAVSVDVYVFADTWGVYVDELDINITGLPRYTLAICVQVVDPPISLSIAQPNSTSLPVIKYGTEEIGNRLMSRKIYLKNTSVVPVAIDWHVFLIQPTRTQTLPFNVILDVCTPFTDALSKELRDSKHRSKSETHTEKHITVERKSKTTNSDDVIGINDSVADLLSNVTNTYSDTTLPSYLTLGTNSTWILNNKNSDKAKPSTVDVSSNVIWWTKDHHEYMEDDTRVDSHQTKTTEDLDIEFKISILPYYGEADKDFCTVTPTETFILPKSNETVNISICPDKCTNNGNFKGEFSCKVLGFLRIAPSDKYRDNQYSRPDGNYLHPIEFDVTATFVKPRLLFNISEADRTFTCCVNDVIQTKRKKLELKKTFFFYNNQTNVIKVVMETYNPFHIKSTSIYVEKDPCKPTVGMCVNGHGCAEVEIVCTVNEELINTILHTSKTEEFRNSIITLRESLVIIYSDKGNQEVELILDIWLPLLKLSSYTLDFGLVYIGDTKKLTLLIKNLSICTHTFKIERKFKNEDFAIDHEEGKLLRTNISGSCFTLTISFQPKKPGQSVETLEIITDIPYNVEECEISGEGTLDEKYHNPGV</sequence>
<evidence type="ECO:0000256" key="4">
    <source>
        <dbReference type="ARBA" id="ARBA00023069"/>
    </source>
</evidence>
<dbReference type="PANTHER" id="PTHR46348:SF1">
    <property type="entry name" value="DELETED IN LUNG AND ESOPHAGEAL CANCER PROTEIN 1"/>
    <property type="match status" value="1"/>
</dbReference>
<dbReference type="STRING" id="178035.A0A154NYN5"/>
<keyword evidence="4" id="KW-0969">Cilium</keyword>
<evidence type="ECO:0000256" key="2">
    <source>
        <dbReference type="ARBA" id="ARBA00004496"/>
    </source>
</evidence>
<dbReference type="GO" id="GO:0005929">
    <property type="term" value="C:cilium"/>
    <property type="evidence" value="ECO:0007669"/>
    <property type="project" value="UniProtKB-SubCell"/>
</dbReference>
<evidence type="ECO:0000256" key="3">
    <source>
        <dbReference type="ARBA" id="ARBA00022490"/>
    </source>
</evidence>
<dbReference type="InterPro" id="IPR013783">
    <property type="entry name" value="Ig-like_fold"/>
</dbReference>
<keyword evidence="9" id="KW-1185">Reference proteome</keyword>
<protein>
    <submittedName>
        <fullName evidence="8">Deleted in lung and esophageal cancer protein 1</fullName>
    </submittedName>
</protein>